<dbReference type="InterPro" id="IPR045097">
    <property type="entry name" value="Thymidate_synth/dCMP_Mease"/>
</dbReference>
<protein>
    <submittedName>
        <fullName evidence="4">Putative thymidylate synthase</fullName>
    </submittedName>
</protein>
<dbReference type="AlphaFoldDB" id="A0A6M3KUM4"/>
<keyword evidence="2" id="KW-0808">Transferase</keyword>
<dbReference type="SUPFAM" id="SSF55831">
    <property type="entry name" value="Thymidylate synthase/dCMP hydroxymethylase"/>
    <property type="match status" value="1"/>
</dbReference>
<dbReference type="Pfam" id="PF00303">
    <property type="entry name" value="Thymidylat_synt"/>
    <property type="match status" value="1"/>
</dbReference>
<dbReference type="PANTHER" id="PTHR11548:SF1">
    <property type="entry name" value="THYMIDYLATE SYNTHASE 1"/>
    <property type="match status" value="1"/>
</dbReference>
<reference evidence="4" key="1">
    <citation type="submission" date="2020-03" db="EMBL/GenBank/DDBJ databases">
        <title>The deep terrestrial virosphere.</title>
        <authorList>
            <person name="Holmfeldt K."/>
            <person name="Nilsson E."/>
            <person name="Simone D."/>
            <person name="Lopez-Fernandez M."/>
            <person name="Wu X."/>
            <person name="de Brujin I."/>
            <person name="Lundin D."/>
            <person name="Andersson A."/>
            <person name="Bertilsson S."/>
            <person name="Dopson M."/>
        </authorList>
    </citation>
    <scope>NUCLEOTIDE SEQUENCE</scope>
    <source>
        <strain evidence="4">MM415B02174</strain>
    </source>
</reference>
<evidence type="ECO:0000256" key="2">
    <source>
        <dbReference type="ARBA" id="ARBA00022679"/>
    </source>
</evidence>
<dbReference type="PANTHER" id="PTHR11548">
    <property type="entry name" value="THYMIDYLATE SYNTHASE 1"/>
    <property type="match status" value="1"/>
</dbReference>
<gene>
    <name evidence="4" type="ORF">MM415B02174_0017</name>
</gene>
<proteinExistence type="predicted"/>
<dbReference type="GO" id="GO:0006231">
    <property type="term" value="P:dTMP biosynthetic process"/>
    <property type="evidence" value="ECO:0007669"/>
    <property type="project" value="TreeGrafter"/>
</dbReference>
<name>A0A6M3KUM4_9ZZZZ</name>
<organism evidence="4">
    <name type="scientific">viral metagenome</name>
    <dbReference type="NCBI Taxonomy" id="1070528"/>
    <lineage>
        <taxon>unclassified sequences</taxon>
        <taxon>metagenomes</taxon>
        <taxon>organismal metagenomes</taxon>
    </lineage>
</organism>
<feature type="domain" description="Thymidylate synthase/dCMP hydroxymethylase" evidence="3">
    <location>
        <begin position="99"/>
        <end position="230"/>
    </location>
</feature>
<dbReference type="GO" id="GO:0005829">
    <property type="term" value="C:cytosol"/>
    <property type="evidence" value="ECO:0007669"/>
    <property type="project" value="TreeGrafter"/>
</dbReference>
<accession>A0A6M3KUM4</accession>
<evidence type="ECO:0000313" key="4">
    <source>
        <dbReference type="EMBL" id="QJA85807.1"/>
    </source>
</evidence>
<keyword evidence="1" id="KW-0489">Methyltransferase</keyword>
<dbReference type="Gene3D" id="3.30.572.10">
    <property type="entry name" value="Thymidylate synthase/dCMP hydroxymethylase domain"/>
    <property type="match status" value="1"/>
</dbReference>
<sequence>MNNIPILCSRGKNIPEAWEDSLLQLYYNGCDIATQYDQEGDPLSKDCTMIIEIEDPLSEPIIHKMMVGGYEDLQEYTMEVLDGIKDYLIDGKENHWIYSYHDRLRNYKDSVGSIDQIAILCEQLAKCGYTRRAQAITWNPFIDMFDEHPPCLQRLYFRIINDTLNMNLHIRSNDAFRAGFMNLYTFTRLQEYVAKEVSRISEKEIRVGCYRHIADSYHIYGSNIEEFENRFLKCIDIKSNLYRTFEERTVRYEDVKDIMEEAIPIIKEKVRKHAEENSMGE</sequence>
<dbReference type="InterPro" id="IPR036926">
    <property type="entry name" value="Thymidate_synth/dCMP_Mease_sf"/>
</dbReference>
<evidence type="ECO:0000256" key="1">
    <source>
        <dbReference type="ARBA" id="ARBA00022603"/>
    </source>
</evidence>
<dbReference type="InterPro" id="IPR023451">
    <property type="entry name" value="Thymidate_synth/dCMP_Mease_dom"/>
</dbReference>
<evidence type="ECO:0000259" key="3">
    <source>
        <dbReference type="Pfam" id="PF00303"/>
    </source>
</evidence>
<dbReference type="GO" id="GO:0032259">
    <property type="term" value="P:methylation"/>
    <property type="evidence" value="ECO:0007669"/>
    <property type="project" value="UniProtKB-KW"/>
</dbReference>
<dbReference type="EMBL" id="MT142596">
    <property type="protein sequence ID" value="QJA85807.1"/>
    <property type="molecule type" value="Genomic_DNA"/>
</dbReference>
<dbReference type="GO" id="GO:0004799">
    <property type="term" value="F:thymidylate synthase activity"/>
    <property type="evidence" value="ECO:0007669"/>
    <property type="project" value="TreeGrafter"/>
</dbReference>